<reference evidence="1" key="1">
    <citation type="submission" date="2014-11" db="EMBL/GenBank/DDBJ databases">
        <authorList>
            <person name="Amaro Gonzalez C."/>
        </authorList>
    </citation>
    <scope>NUCLEOTIDE SEQUENCE</scope>
</reference>
<dbReference type="EMBL" id="GBXM01048050">
    <property type="protein sequence ID" value="JAH60527.1"/>
    <property type="molecule type" value="Transcribed_RNA"/>
</dbReference>
<sequence length="37" mass="4095">MGLSDMYLTMSLICNTLSGQCMPEHNTCSLILRDNTS</sequence>
<reference evidence="1" key="2">
    <citation type="journal article" date="2015" name="Fish Shellfish Immunol.">
        <title>Early steps in the European eel (Anguilla anguilla)-Vibrio vulnificus interaction in the gills: Role of the RtxA13 toxin.</title>
        <authorList>
            <person name="Callol A."/>
            <person name="Pajuelo D."/>
            <person name="Ebbesson L."/>
            <person name="Teles M."/>
            <person name="MacKenzie S."/>
            <person name="Amaro C."/>
        </authorList>
    </citation>
    <scope>NUCLEOTIDE SEQUENCE</scope>
</reference>
<protein>
    <submittedName>
        <fullName evidence="1">Uncharacterized protein</fullName>
    </submittedName>
</protein>
<evidence type="ECO:0000313" key="1">
    <source>
        <dbReference type="EMBL" id="JAH60527.1"/>
    </source>
</evidence>
<name>A0A0E9U452_ANGAN</name>
<accession>A0A0E9U452</accession>
<dbReference type="AlphaFoldDB" id="A0A0E9U452"/>
<proteinExistence type="predicted"/>
<organism evidence="1">
    <name type="scientific">Anguilla anguilla</name>
    <name type="common">European freshwater eel</name>
    <name type="synonym">Muraena anguilla</name>
    <dbReference type="NCBI Taxonomy" id="7936"/>
    <lineage>
        <taxon>Eukaryota</taxon>
        <taxon>Metazoa</taxon>
        <taxon>Chordata</taxon>
        <taxon>Craniata</taxon>
        <taxon>Vertebrata</taxon>
        <taxon>Euteleostomi</taxon>
        <taxon>Actinopterygii</taxon>
        <taxon>Neopterygii</taxon>
        <taxon>Teleostei</taxon>
        <taxon>Anguilliformes</taxon>
        <taxon>Anguillidae</taxon>
        <taxon>Anguilla</taxon>
    </lineage>
</organism>